<keyword evidence="2" id="KW-1185">Reference proteome</keyword>
<proteinExistence type="predicted"/>
<organism evidence="1 2">
    <name type="scientific">Fibrisoma limi BUZ 3</name>
    <dbReference type="NCBI Taxonomy" id="1185876"/>
    <lineage>
        <taxon>Bacteria</taxon>
        <taxon>Pseudomonadati</taxon>
        <taxon>Bacteroidota</taxon>
        <taxon>Cytophagia</taxon>
        <taxon>Cytophagales</taxon>
        <taxon>Spirosomataceae</taxon>
        <taxon>Fibrisoma</taxon>
    </lineage>
</organism>
<dbReference type="EMBL" id="CAIT01000006">
    <property type="protein sequence ID" value="CCH53917.1"/>
    <property type="molecule type" value="Genomic_DNA"/>
</dbReference>
<accession>I2GJ42</accession>
<dbReference type="Proteomes" id="UP000009309">
    <property type="component" value="Unassembled WGS sequence"/>
</dbReference>
<evidence type="ECO:0000313" key="2">
    <source>
        <dbReference type="Proteomes" id="UP000009309"/>
    </source>
</evidence>
<gene>
    <name evidence="1" type="ORF">BN8_03051</name>
</gene>
<sequence>MGKHHRYVCIPSIVRLLFRNFSNGRKDVLGSQLTANCLPETVNFFLSPGFFSS</sequence>
<reference evidence="1 2" key="1">
    <citation type="journal article" date="2012" name="J. Bacteriol.">
        <title>Genome Sequence of the Filamentous Bacterium Fibrisoma limi BUZ 3T.</title>
        <authorList>
            <person name="Filippini M."/>
            <person name="Qi W."/>
            <person name="Jaenicke S."/>
            <person name="Goesmann A."/>
            <person name="Smits T.H."/>
            <person name="Bagheri H.C."/>
        </authorList>
    </citation>
    <scope>NUCLEOTIDE SEQUENCE [LARGE SCALE GENOMIC DNA]</scope>
    <source>
        <strain evidence="2">BUZ 3T</strain>
    </source>
</reference>
<dbReference type="STRING" id="1185876.BN8_03051"/>
<dbReference type="AlphaFoldDB" id="I2GJ42"/>
<comment type="caution">
    <text evidence="1">The sequence shown here is derived from an EMBL/GenBank/DDBJ whole genome shotgun (WGS) entry which is preliminary data.</text>
</comment>
<protein>
    <submittedName>
        <fullName evidence="1">Uncharacterized protein</fullName>
    </submittedName>
</protein>
<name>I2GJ42_9BACT</name>
<evidence type="ECO:0000313" key="1">
    <source>
        <dbReference type="EMBL" id="CCH53917.1"/>
    </source>
</evidence>